<feature type="domain" description="UDENN" evidence="3">
    <location>
        <begin position="28"/>
        <end position="514"/>
    </location>
</feature>
<feature type="compositionally biased region" description="Low complexity" evidence="1">
    <location>
        <begin position="434"/>
        <end position="443"/>
    </location>
</feature>
<dbReference type="PROSITE" id="PS50106">
    <property type="entry name" value="PDZ"/>
    <property type="match status" value="1"/>
</dbReference>
<dbReference type="Proteomes" id="UP001146120">
    <property type="component" value="Unassembled WGS sequence"/>
</dbReference>
<dbReference type="Pfam" id="PF03455">
    <property type="entry name" value="dDENN"/>
    <property type="match status" value="1"/>
</dbReference>
<dbReference type="GO" id="GO:0032483">
    <property type="term" value="P:regulation of Rab protein signal transduction"/>
    <property type="evidence" value="ECO:0007669"/>
    <property type="project" value="TreeGrafter"/>
</dbReference>
<dbReference type="InterPro" id="IPR051696">
    <property type="entry name" value="DENN_Domain_GEFs"/>
</dbReference>
<reference evidence="4" key="2">
    <citation type="journal article" date="2023" name="Microbiol Resour">
        <title>Decontamination and Annotation of the Draft Genome Sequence of the Oomycete Lagenidium giganteum ARSEF 373.</title>
        <authorList>
            <person name="Morgan W.R."/>
            <person name="Tartar A."/>
        </authorList>
    </citation>
    <scope>NUCLEOTIDE SEQUENCE</scope>
    <source>
        <strain evidence="4">ARSEF 373</strain>
    </source>
</reference>
<dbReference type="InterPro" id="IPR036034">
    <property type="entry name" value="PDZ_sf"/>
</dbReference>
<feature type="compositionally biased region" description="Acidic residues" evidence="1">
    <location>
        <begin position="877"/>
        <end position="891"/>
    </location>
</feature>
<evidence type="ECO:0000259" key="3">
    <source>
        <dbReference type="PROSITE" id="PS50211"/>
    </source>
</evidence>
<dbReference type="Gene3D" id="2.30.42.10">
    <property type="match status" value="1"/>
</dbReference>
<evidence type="ECO:0000313" key="4">
    <source>
        <dbReference type="EMBL" id="DAZ92962.1"/>
    </source>
</evidence>
<comment type="caution">
    <text evidence="4">The sequence shown here is derived from an EMBL/GenBank/DDBJ whole genome shotgun (WGS) entry which is preliminary data.</text>
</comment>
<evidence type="ECO:0000256" key="1">
    <source>
        <dbReference type="SAM" id="MobiDB-lite"/>
    </source>
</evidence>
<dbReference type="InterPro" id="IPR043153">
    <property type="entry name" value="DENN_C"/>
</dbReference>
<evidence type="ECO:0000313" key="5">
    <source>
        <dbReference type="Proteomes" id="UP001146120"/>
    </source>
</evidence>
<dbReference type="GO" id="GO:0031410">
    <property type="term" value="C:cytoplasmic vesicle"/>
    <property type="evidence" value="ECO:0007669"/>
    <property type="project" value="TreeGrafter"/>
</dbReference>
<proteinExistence type="predicted"/>
<name>A0AAV2YBV7_9STRA</name>
<dbReference type="SMART" id="SM00799">
    <property type="entry name" value="DENN"/>
    <property type="match status" value="1"/>
</dbReference>
<feature type="compositionally biased region" description="Low complexity" evidence="1">
    <location>
        <begin position="786"/>
        <end position="800"/>
    </location>
</feature>
<feature type="region of interest" description="Disordered" evidence="1">
    <location>
        <begin position="204"/>
        <end position="223"/>
    </location>
</feature>
<dbReference type="Gene3D" id="3.30.450.200">
    <property type="match status" value="1"/>
</dbReference>
<dbReference type="EMBL" id="DAKRPA010000361">
    <property type="protein sequence ID" value="DAZ92962.1"/>
    <property type="molecule type" value="Genomic_DNA"/>
</dbReference>
<dbReference type="InterPro" id="IPR037516">
    <property type="entry name" value="Tripartite_DENN"/>
</dbReference>
<dbReference type="InterPro" id="IPR005112">
    <property type="entry name" value="dDENN_dom"/>
</dbReference>
<keyword evidence="5" id="KW-1185">Reference proteome</keyword>
<sequence>MEQRTTEATSDGAGASRCRLVDYYVEVVAEPTDDFVLDENENFERKIVKRFPLVDHDDFPLPDGVPYFCIPDSLGFFNPSVYERKPVFFSFSLTGGDGSRAYGFALHYYEEFVTVDADWRPRVFCIVSHHPFFSLFKEIISWVYRSRTQKLDEQALQHKIADACDRRKWFLSPRNGLTPLPSSDRALPLTRTFSERGPTAPVSLGAQPLHAQNEPLTTQGQANEDRTDSIISALVNEAYAPSLGGCIELKLNSTEFFRYHVHRGKSAHLDDYCFRTLFQCLSVKNVIYVLNCMMMEQRILIHSNHHGLLTPVCEALCALMFPFCWEHVYVPFLPVKLIDYLHAPVPYIMGLHTSSLATRVGSEIFASCVVVHLDKNKVVSPIFSRVDDSPIDFSLVRFPPREVDMLLQVVSDLVPVPVSSTHTQPSPTQRRHSSTSAHSGATTPPHHSSPFGDPSQFISELQFESEVELTFGEGPLGITFESTHLRLLAVSGFESLQQHPGASAVVKAFPRLQNGLPGPAERSGRIAPGSFLIGINGQSTLDMSFEETISRLRSEPRPVCLRFLNAPHPHQNACRFAERLQSLSLISPLQMDKSNVLLPWVDTVRSAFALMFASVFRDYQKFICVQHLEVNPVSPLRRRETVSSSTSCSSFSSSSSSNSLTANPSLRRCRRTSSSFAFSVSFDHKGFCSAAPPSSRAFLHEFTQTQSFSGFVNDSVIERISHMTEHPQLELFKQCIHMVHELGNARPAIELLYERDPTPLETIVLDLPKPELNSKVSKPTVPVLSASSSSVAPTASSSAMAKRRSRTRQLEMLICGSLPEDTDDDDATDDTTRPNQPMAQLQAIPPSTHGVTEEVLGLLKAHRKLSVGEAPQRCGEPEDDTDEEEEAEVVA</sequence>
<dbReference type="SMART" id="SM00228">
    <property type="entry name" value="PDZ"/>
    <property type="match status" value="1"/>
</dbReference>
<dbReference type="Pfam" id="PF03456">
    <property type="entry name" value="uDENN"/>
    <property type="match status" value="1"/>
</dbReference>
<reference evidence="4" key="1">
    <citation type="submission" date="2022-11" db="EMBL/GenBank/DDBJ databases">
        <authorList>
            <person name="Morgan W.R."/>
            <person name="Tartar A."/>
        </authorList>
    </citation>
    <scope>NUCLEOTIDE SEQUENCE</scope>
    <source>
        <strain evidence="4">ARSEF 373</strain>
    </source>
</reference>
<accession>A0AAV2YBV7</accession>
<dbReference type="InterPro" id="IPR001194">
    <property type="entry name" value="cDENN_dom"/>
</dbReference>
<feature type="domain" description="PDZ" evidence="2">
    <location>
        <begin position="518"/>
        <end position="567"/>
    </location>
</feature>
<dbReference type="InterPro" id="IPR001478">
    <property type="entry name" value="PDZ"/>
</dbReference>
<dbReference type="InterPro" id="IPR005113">
    <property type="entry name" value="uDENN_dom"/>
</dbReference>
<feature type="region of interest" description="Disordered" evidence="1">
    <location>
        <begin position="865"/>
        <end position="891"/>
    </location>
</feature>
<gene>
    <name evidence="4" type="ORF">N0F65_006281</name>
</gene>
<protein>
    <recommendedName>
        <fullName evidence="6">UDENN domain-containing protein</fullName>
    </recommendedName>
</protein>
<dbReference type="AlphaFoldDB" id="A0AAV2YBV7"/>
<dbReference type="SMART" id="SM00800">
    <property type="entry name" value="uDENN"/>
    <property type="match status" value="1"/>
</dbReference>
<evidence type="ECO:0008006" key="6">
    <source>
        <dbReference type="Google" id="ProtNLM"/>
    </source>
</evidence>
<dbReference type="Pfam" id="PF02141">
    <property type="entry name" value="DENN"/>
    <property type="match status" value="1"/>
</dbReference>
<feature type="region of interest" description="Disordered" evidence="1">
    <location>
        <begin position="786"/>
        <end position="838"/>
    </location>
</feature>
<organism evidence="4 5">
    <name type="scientific">Lagenidium giganteum</name>
    <dbReference type="NCBI Taxonomy" id="4803"/>
    <lineage>
        <taxon>Eukaryota</taxon>
        <taxon>Sar</taxon>
        <taxon>Stramenopiles</taxon>
        <taxon>Oomycota</taxon>
        <taxon>Peronosporomycetes</taxon>
        <taxon>Pythiales</taxon>
        <taxon>Pythiaceae</taxon>
    </lineage>
</organism>
<feature type="region of interest" description="Disordered" evidence="1">
    <location>
        <begin position="418"/>
        <end position="455"/>
    </location>
</feature>
<feature type="compositionally biased region" description="Acidic residues" evidence="1">
    <location>
        <begin position="820"/>
        <end position="829"/>
    </location>
</feature>
<dbReference type="SUPFAM" id="SSF50156">
    <property type="entry name" value="PDZ domain-like"/>
    <property type="match status" value="1"/>
</dbReference>
<dbReference type="Gene3D" id="3.40.50.11500">
    <property type="match status" value="1"/>
</dbReference>
<dbReference type="PANTHER" id="PTHR12296">
    <property type="entry name" value="DENN DOMAIN-CONTAINING PROTEIN 4"/>
    <property type="match status" value="1"/>
</dbReference>
<dbReference type="PROSITE" id="PS50211">
    <property type="entry name" value="DENN"/>
    <property type="match status" value="1"/>
</dbReference>
<evidence type="ECO:0000259" key="2">
    <source>
        <dbReference type="PROSITE" id="PS50106"/>
    </source>
</evidence>
<dbReference type="PANTHER" id="PTHR12296:SF21">
    <property type="entry name" value="DENN DOMAIN-CONTAINING PROTEIN 3"/>
    <property type="match status" value="1"/>
</dbReference>